<accession>A0A081MYC7</accession>
<dbReference type="InterPro" id="IPR052028">
    <property type="entry name" value="HipA_Ser/Thr_kinase"/>
</dbReference>
<dbReference type="InterPro" id="IPR012893">
    <property type="entry name" value="HipA-like_C"/>
</dbReference>
<sequence length="430" mass="48162">MRVRKLNVHRRFSDGSKHKVGELAQNQQGIFFQYDDQYLADFHSLSPFTLPFESSLNLGPGQPHQGLQGVFADSLPDGWGLLLMDRVFRQQGILPHQISAMDRLAFIGERGMGALSYSPAMDHSSGGDDLLSDIALLGQGAQQIFEGETDDILPVLAQAGGSGGARPKVSVWLDPDNTRYVSTQPQSCLSPWLVKFTSKSLPLGHEESLCEALWLTLAKQAGLTTPQWQLIHDTGSSGAKVWLALKRFDCSGKRSDNLSQYGRLHMHTLCGLMDADFRQPSMDYDDLLKVSQVLCQNPAVAQEQFARAMFNLFAMNQDDHTKNWSFLMDDHGRWSLAPFYDVTFSPTPYSQHMTAYMGYGSQPPLKVIQKLAKQANFANWNQARQVIEHVIDSVQSWSQQAKFFDIKPETQKLIGKQLHETWQANKGLLS</sequence>
<feature type="domain" description="HipA-like C-terminal" evidence="4">
    <location>
        <begin position="162"/>
        <end position="396"/>
    </location>
</feature>
<gene>
    <name evidence="6" type="ORF">GZ77_26725</name>
</gene>
<dbReference type="RefSeq" id="WP_034880334.1">
    <property type="nucleotide sequence ID" value="NZ_JOKG01000017.1"/>
</dbReference>
<organism evidence="6 7">
    <name type="scientific">Endozoicomonas montiporae</name>
    <dbReference type="NCBI Taxonomy" id="1027273"/>
    <lineage>
        <taxon>Bacteria</taxon>
        <taxon>Pseudomonadati</taxon>
        <taxon>Pseudomonadota</taxon>
        <taxon>Gammaproteobacteria</taxon>
        <taxon>Oceanospirillales</taxon>
        <taxon>Endozoicomonadaceae</taxon>
        <taxon>Endozoicomonas</taxon>
    </lineage>
</organism>
<protein>
    <submittedName>
        <fullName evidence="6">Phosphatidylinositol kinase</fullName>
    </submittedName>
</protein>
<dbReference type="GO" id="GO:0004674">
    <property type="term" value="F:protein serine/threonine kinase activity"/>
    <property type="evidence" value="ECO:0007669"/>
    <property type="project" value="TreeGrafter"/>
</dbReference>
<dbReference type="Proteomes" id="UP000028006">
    <property type="component" value="Unassembled WGS sequence"/>
</dbReference>
<keyword evidence="7" id="KW-1185">Reference proteome</keyword>
<proteinExistence type="inferred from homology"/>
<evidence type="ECO:0000256" key="2">
    <source>
        <dbReference type="ARBA" id="ARBA00022679"/>
    </source>
</evidence>
<dbReference type="EMBL" id="JOKG01000017">
    <property type="protein sequence ID" value="KEQ11200.1"/>
    <property type="molecule type" value="Genomic_DNA"/>
</dbReference>
<dbReference type="PANTHER" id="PTHR37419">
    <property type="entry name" value="SERINE/THREONINE-PROTEIN KINASE TOXIN HIPA"/>
    <property type="match status" value="1"/>
</dbReference>
<evidence type="ECO:0000313" key="6">
    <source>
        <dbReference type="EMBL" id="KEQ11200.1"/>
    </source>
</evidence>
<dbReference type="AlphaFoldDB" id="A0A081MYC7"/>
<evidence type="ECO:0000313" key="7">
    <source>
        <dbReference type="Proteomes" id="UP000028006"/>
    </source>
</evidence>
<dbReference type="Pfam" id="PF07804">
    <property type="entry name" value="HipA_C"/>
    <property type="match status" value="1"/>
</dbReference>
<dbReference type="PANTHER" id="PTHR37419:SF8">
    <property type="entry name" value="TOXIN YJJJ"/>
    <property type="match status" value="1"/>
</dbReference>
<dbReference type="GO" id="GO:0005829">
    <property type="term" value="C:cytosol"/>
    <property type="evidence" value="ECO:0007669"/>
    <property type="project" value="TreeGrafter"/>
</dbReference>
<dbReference type="Pfam" id="PF13657">
    <property type="entry name" value="Couple_hipA"/>
    <property type="match status" value="1"/>
</dbReference>
<feature type="domain" description="HipA N-terminal subdomain 1" evidence="5">
    <location>
        <begin position="17"/>
        <end position="117"/>
    </location>
</feature>
<dbReference type="eggNOG" id="COG3550">
    <property type="taxonomic scope" value="Bacteria"/>
</dbReference>
<evidence type="ECO:0000256" key="3">
    <source>
        <dbReference type="ARBA" id="ARBA00022777"/>
    </source>
</evidence>
<name>A0A081MYC7_9GAMM</name>
<evidence type="ECO:0000259" key="4">
    <source>
        <dbReference type="Pfam" id="PF07804"/>
    </source>
</evidence>
<comment type="similarity">
    <text evidence="1">Belongs to the HipA Ser/Thr kinase family.</text>
</comment>
<keyword evidence="3 6" id="KW-0418">Kinase</keyword>
<evidence type="ECO:0000256" key="1">
    <source>
        <dbReference type="ARBA" id="ARBA00010164"/>
    </source>
</evidence>
<comment type="caution">
    <text evidence="6">The sequence shown here is derived from an EMBL/GenBank/DDBJ whole genome shotgun (WGS) entry which is preliminary data.</text>
</comment>
<reference evidence="6 7" key="1">
    <citation type="submission" date="2014-06" db="EMBL/GenBank/DDBJ databases">
        <title>Whole Genome Sequences of Three Symbiotic Endozoicomonas Bacteria.</title>
        <authorList>
            <person name="Neave M.J."/>
            <person name="Apprill A."/>
            <person name="Voolstra C.R."/>
        </authorList>
    </citation>
    <scope>NUCLEOTIDE SEQUENCE [LARGE SCALE GENOMIC DNA]</scope>
    <source>
        <strain evidence="6 7">LMG 24815</strain>
    </source>
</reference>
<dbReference type="InterPro" id="IPR017508">
    <property type="entry name" value="HipA_N1"/>
</dbReference>
<keyword evidence="2" id="KW-0808">Transferase</keyword>
<evidence type="ECO:0000259" key="5">
    <source>
        <dbReference type="Pfam" id="PF13657"/>
    </source>
</evidence>
<dbReference type="Gene3D" id="1.10.1070.20">
    <property type="match status" value="1"/>
</dbReference>